<dbReference type="PRINTS" id="PR01988">
    <property type="entry name" value="EXPORTERBACE"/>
</dbReference>
<dbReference type="CDD" id="cd17329">
    <property type="entry name" value="MFS_MdtH_MDR_like"/>
    <property type="match status" value="1"/>
</dbReference>
<feature type="transmembrane region" description="Helical" evidence="7">
    <location>
        <begin position="374"/>
        <end position="392"/>
    </location>
</feature>
<dbReference type="RefSeq" id="WP_106463850.1">
    <property type="nucleotide sequence ID" value="NZ_PXOQ01000009.1"/>
</dbReference>
<dbReference type="OrthoDB" id="5379144at2"/>
<feature type="domain" description="Major facilitator superfamily (MFS) profile" evidence="8">
    <location>
        <begin position="18"/>
        <end position="397"/>
    </location>
</feature>
<evidence type="ECO:0000256" key="4">
    <source>
        <dbReference type="ARBA" id="ARBA00022692"/>
    </source>
</evidence>
<evidence type="ECO:0000259" key="8">
    <source>
        <dbReference type="PROSITE" id="PS50850"/>
    </source>
</evidence>
<dbReference type="PANTHER" id="PTHR23517">
    <property type="entry name" value="RESISTANCE PROTEIN MDTM, PUTATIVE-RELATED-RELATED"/>
    <property type="match status" value="1"/>
</dbReference>
<feature type="transmembrane region" description="Helical" evidence="7">
    <location>
        <begin position="20"/>
        <end position="42"/>
    </location>
</feature>
<feature type="transmembrane region" description="Helical" evidence="7">
    <location>
        <begin position="215"/>
        <end position="233"/>
    </location>
</feature>
<feature type="transmembrane region" description="Helical" evidence="7">
    <location>
        <begin position="54"/>
        <end position="72"/>
    </location>
</feature>
<proteinExistence type="predicted"/>
<feature type="transmembrane region" description="Helical" evidence="7">
    <location>
        <begin position="343"/>
        <end position="362"/>
    </location>
</feature>
<accession>A0A2T1NA23</accession>
<keyword evidence="10" id="KW-1185">Reference proteome</keyword>
<evidence type="ECO:0000256" key="6">
    <source>
        <dbReference type="ARBA" id="ARBA00023136"/>
    </source>
</evidence>
<protein>
    <submittedName>
        <fullName evidence="9">MFS transporter</fullName>
    </submittedName>
</protein>
<sequence>MKSITTTYINTFKGLSKEVWWLALVTFINRAGTMVIPFLSLYLREDLGFSYKQVGWIMASFGLGSVLGSWIGGKLTDKIGFYKVMTYSLFISGLLFIGIQFLNTFITLCLGIFILMMIADSFRPAMFVALSTYSKPENKTRSVTLIRLAINLGFSAGPAIGGLIISQIGYNGLFWVDGLTCILATLLFIQVLNPKKARIQDGIKVLHPDSAYKDFSFLWFLVGLVLFGIVFLQYFSTMPIYYKDIHGLTEYEIGLLLGFNGLFIFIFEMPLIKWLEHKTFTKLNLIAFGALLTLLSFVVINLTGWSGILIVGMFLMTVGEMIAFPFANAFALERAKKGNQGEYMALFSIAFSAGHIFGHKTGMDLVSLFNFETTWYIMAFLGFVCMLVFMFLRRRAK</sequence>
<evidence type="ECO:0000256" key="1">
    <source>
        <dbReference type="ARBA" id="ARBA00004651"/>
    </source>
</evidence>
<feature type="transmembrane region" description="Helical" evidence="7">
    <location>
        <begin position="112"/>
        <end position="133"/>
    </location>
</feature>
<dbReference type="PANTHER" id="PTHR23517:SF2">
    <property type="entry name" value="MULTIDRUG RESISTANCE PROTEIN MDTH"/>
    <property type="match status" value="1"/>
</dbReference>
<keyword evidence="6 7" id="KW-0472">Membrane</keyword>
<keyword evidence="4 7" id="KW-0812">Transmembrane</keyword>
<reference evidence="9 10" key="1">
    <citation type="submission" date="2018-03" db="EMBL/GenBank/DDBJ databases">
        <title>Mesoflavibacter sp. HG37 and Mesoflavibacter sp. HG96 sp.nov., two marine bacteria isolated from seawater of Western Pacific Ocean.</title>
        <authorList>
            <person name="Cheng H."/>
            <person name="Wu Y.-H."/>
            <person name="Guo L.-L."/>
            <person name="Xu X.-W."/>
        </authorList>
    </citation>
    <scope>NUCLEOTIDE SEQUENCE [LARGE SCALE GENOMIC DNA]</scope>
    <source>
        <strain evidence="9 10">KCTC 32269</strain>
    </source>
</reference>
<feature type="transmembrane region" description="Helical" evidence="7">
    <location>
        <begin position="84"/>
        <end position="106"/>
    </location>
</feature>
<dbReference type="InterPro" id="IPR011701">
    <property type="entry name" value="MFS"/>
</dbReference>
<comment type="caution">
    <text evidence="9">The sequence shown here is derived from an EMBL/GenBank/DDBJ whole genome shotgun (WGS) entry which is preliminary data.</text>
</comment>
<keyword evidence="5 7" id="KW-1133">Transmembrane helix</keyword>
<dbReference type="InterPro" id="IPR022324">
    <property type="entry name" value="Bacilysin_exporter_BacE_put"/>
</dbReference>
<feature type="transmembrane region" description="Helical" evidence="7">
    <location>
        <begin position="145"/>
        <end position="166"/>
    </location>
</feature>
<feature type="transmembrane region" description="Helical" evidence="7">
    <location>
        <begin position="253"/>
        <end position="271"/>
    </location>
</feature>
<dbReference type="AlphaFoldDB" id="A0A2T1NA23"/>
<dbReference type="InterPro" id="IPR050171">
    <property type="entry name" value="MFS_Transporters"/>
</dbReference>
<evidence type="ECO:0000256" key="5">
    <source>
        <dbReference type="ARBA" id="ARBA00022989"/>
    </source>
</evidence>
<evidence type="ECO:0000256" key="3">
    <source>
        <dbReference type="ARBA" id="ARBA00022475"/>
    </source>
</evidence>
<dbReference type="Proteomes" id="UP000238426">
    <property type="component" value="Unassembled WGS sequence"/>
</dbReference>
<dbReference type="InterPro" id="IPR036259">
    <property type="entry name" value="MFS_trans_sf"/>
</dbReference>
<feature type="transmembrane region" description="Helical" evidence="7">
    <location>
        <begin position="172"/>
        <end position="194"/>
    </location>
</feature>
<dbReference type="GO" id="GO:0005886">
    <property type="term" value="C:plasma membrane"/>
    <property type="evidence" value="ECO:0007669"/>
    <property type="project" value="UniProtKB-SubCell"/>
</dbReference>
<name>A0A2T1NA23_9FLAO</name>
<dbReference type="SUPFAM" id="SSF103473">
    <property type="entry name" value="MFS general substrate transporter"/>
    <property type="match status" value="1"/>
</dbReference>
<keyword evidence="3" id="KW-1003">Cell membrane</keyword>
<dbReference type="Pfam" id="PF07690">
    <property type="entry name" value="MFS_1"/>
    <property type="match status" value="1"/>
</dbReference>
<feature type="transmembrane region" description="Helical" evidence="7">
    <location>
        <begin position="308"/>
        <end position="331"/>
    </location>
</feature>
<dbReference type="Gene3D" id="1.20.1250.20">
    <property type="entry name" value="MFS general substrate transporter like domains"/>
    <property type="match status" value="1"/>
</dbReference>
<feature type="transmembrane region" description="Helical" evidence="7">
    <location>
        <begin position="283"/>
        <end position="302"/>
    </location>
</feature>
<organism evidence="9 10">
    <name type="scientific">Aurantibacter aestuarii</name>
    <dbReference type="NCBI Taxonomy" id="1266046"/>
    <lineage>
        <taxon>Bacteria</taxon>
        <taxon>Pseudomonadati</taxon>
        <taxon>Bacteroidota</taxon>
        <taxon>Flavobacteriia</taxon>
        <taxon>Flavobacteriales</taxon>
        <taxon>Flavobacteriaceae</taxon>
        <taxon>Aurantibacter</taxon>
    </lineage>
</organism>
<dbReference type="GO" id="GO:0022857">
    <property type="term" value="F:transmembrane transporter activity"/>
    <property type="evidence" value="ECO:0007669"/>
    <property type="project" value="InterPro"/>
</dbReference>
<dbReference type="InterPro" id="IPR020846">
    <property type="entry name" value="MFS_dom"/>
</dbReference>
<dbReference type="PROSITE" id="PS50850">
    <property type="entry name" value="MFS"/>
    <property type="match status" value="1"/>
</dbReference>
<dbReference type="EMBL" id="PXOQ01000009">
    <property type="protein sequence ID" value="PSG88709.1"/>
    <property type="molecule type" value="Genomic_DNA"/>
</dbReference>
<keyword evidence="2" id="KW-0813">Transport</keyword>
<evidence type="ECO:0000256" key="2">
    <source>
        <dbReference type="ARBA" id="ARBA00022448"/>
    </source>
</evidence>
<gene>
    <name evidence="9" type="ORF">C7H52_10495</name>
</gene>
<evidence type="ECO:0000313" key="10">
    <source>
        <dbReference type="Proteomes" id="UP000238426"/>
    </source>
</evidence>
<evidence type="ECO:0000256" key="7">
    <source>
        <dbReference type="SAM" id="Phobius"/>
    </source>
</evidence>
<comment type="subcellular location">
    <subcellularLocation>
        <location evidence="1">Cell membrane</location>
        <topology evidence="1">Multi-pass membrane protein</topology>
    </subcellularLocation>
</comment>
<evidence type="ECO:0000313" key="9">
    <source>
        <dbReference type="EMBL" id="PSG88709.1"/>
    </source>
</evidence>